<dbReference type="AlphaFoldDB" id="A0A1L5YC12"/>
<evidence type="ECO:0000256" key="11">
    <source>
        <dbReference type="ARBA" id="ARBA00047836"/>
    </source>
</evidence>
<evidence type="ECO:0000256" key="7">
    <source>
        <dbReference type="ARBA" id="ARBA00022915"/>
    </source>
</evidence>
<keyword evidence="5" id="KW-0963">Cytoplasm</keyword>
<evidence type="ECO:0000256" key="2">
    <source>
        <dbReference type="ARBA" id="ARBA00005120"/>
    </source>
</evidence>
<dbReference type="EMBL" id="LC490351">
    <property type="protein sequence ID" value="BBL86203.1"/>
    <property type="molecule type" value="Genomic_DNA"/>
</dbReference>
<dbReference type="GO" id="GO:0009089">
    <property type="term" value="P:lysine biosynthetic process via diaminopimelate"/>
    <property type="evidence" value="ECO:0007669"/>
    <property type="project" value="UniProtKB-UniPathway"/>
</dbReference>
<keyword evidence="9 12" id="KW-0456">Lyase</keyword>
<organism evidence="15">
    <name type="scientific">Paulinella micropora</name>
    <dbReference type="NCBI Taxonomy" id="1928728"/>
    <lineage>
        <taxon>Eukaryota</taxon>
        <taxon>Sar</taxon>
        <taxon>Rhizaria</taxon>
        <taxon>Cercozoa</taxon>
        <taxon>Imbricatea</taxon>
        <taxon>Silicofilosea</taxon>
        <taxon>Euglyphida</taxon>
        <taxon>Paulinellidae</taxon>
        <taxon>Paulinella</taxon>
    </lineage>
</organism>
<accession>A0A1L5YC12</accession>
<keyword evidence="15" id="KW-0934">Plastid</keyword>
<reference evidence="15" key="1">
    <citation type="journal article" date="2017" name="Protist">
        <title>Diversity of the Photosynthetic Paulinella Species, with the Description of Paulinella micropora sp. nov. and the Chromatophore Genome Sequence for strain KR01.</title>
        <authorList>
            <person name="Lhee D."/>
            <person name="Yang E.C."/>
            <person name="Kim J.I."/>
            <person name="Nakayama T."/>
            <person name="Zuccarello G."/>
            <person name="Andersen R.A."/>
            <person name="Yoon H.S."/>
        </authorList>
    </citation>
    <scope>NUCLEOTIDE SEQUENCE</scope>
    <source>
        <strain evidence="16">FK01</strain>
        <strain evidence="15">KR01</strain>
    </source>
</reference>
<evidence type="ECO:0000313" key="16">
    <source>
        <dbReference type="EMBL" id="AQX44989.1"/>
    </source>
</evidence>
<keyword evidence="7" id="KW-0220">Diaminopimelate biosynthesis</keyword>
<keyword evidence="18" id="KW-1185">Reference proteome</keyword>
<name>A0A1L5YC12_9EUKA</name>
<dbReference type="GO" id="GO:0008840">
    <property type="term" value="F:4-hydroxy-tetrahydrodipicolinate synthase activity"/>
    <property type="evidence" value="ECO:0007669"/>
    <property type="project" value="UniProtKB-EC"/>
</dbReference>
<evidence type="ECO:0000256" key="9">
    <source>
        <dbReference type="ARBA" id="ARBA00023239"/>
    </source>
</evidence>
<comment type="similarity">
    <text evidence="3 12">Belongs to the DapA family.</text>
</comment>
<evidence type="ECO:0000256" key="3">
    <source>
        <dbReference type="ARBA" id="ARBA00007592"/>
    </source>
</evidence>
<evidence type="ECO:0000256" key="4">
    <source>
        <dbReference type="ARBA" id="ARBA00012086"/>
    </source>
</evidence>
<comment type="pathway">
    <text evidence="2">Amino-acid biosynthesis; L-lysine biosynthesis via DAP pathway; (S)-tetrahydrodipicolinate from L-aspartate: step 3/4.</text>
</comment>
<dbReference type="InterPro" id="IPR020625">
    <property type="entry name" value="Schiff_base-form_aldolases_AS"/>
</dbReference>
<gene>
    <name evidence="15" type="primary">dapA</name>
    <name evidence="17" type="synonym">MYN1_Chr_386</name>
    <name evidence="15" type="ORF">PCKR_437</name>
    <name evidence="16" type="ORF">PFK_437</name>
    <name evidence="17" type="ORF">PMYN1_Chma394</name>
</gene>
<evidence type="ECO:0000256" key="8">
    <source>
        <dbReference type="ARBA" id="ARBA00023154"/>
    </source>
</evidence>
<proteinExistence type="inferred from homology"/>
<dbReference type="PROSITE" id="PS00665">
    <property type="entry name" value="DHDPS_1"/>
    <property type="match status" value="1"/>
</dbReference>
<dbReference type="InterPro" id="IPR002220">
    <property type="entry name" value="DapA-like"/>
</dbReference>
<dbReference type="Pfam" id="PF00701">
    <property type="entry name" value="DHDPS"/>
    <property type="match status" value="1"/>
</dbReference>
<geneLocation type="plastid" evidence="15"/>
<dbReference type="PROSITE" id="PS00666">
    <property type="entry name" value="DHDPS_2"/>
    <property type="match status" value="1"/>
</dbReference>
<dbReference type="PRINTS" id="PR00146">
    <property type="entry name" value="DHPICSNTHASE"/>
</dbReference>
<evidence type="ECO:0000256" key="14">
    <source>
        <dbReference type="PIRSR" id="PIRSR001365-2"/>
    </source>
</evidence>
<dbReference type="HAMAP" id="MF_00418">
    <property type="entry name" value="DapA"/>
    <property type="match status" value="1"/>
</dbReference>
<evidence type="ECO:0000256" key="13">
    <source>
        <dbReference type="PIRSR" id="PIRSR001365-1"/>
    </source>
</evidence>
<keyword evidence="10" id="KW-0704">Schiff base</keyword>
<dbReference type="PANTHER" id="PTHR12128:SF66">
    <property type="entry name" value="4-HYDROXY-2-OXOGLUTARATE ALDOLASE, MITOCHONDRIAL"/>
    <property type="match status" value="1"/>
</dbReference>
<evidence type="ECO:0000313" key="15">
    <source>
        <dbReference type="EMBL" id="APP88222.1"/>
    </source>
</evidence>
<dbReference type="SMART" id="SM01130">
    <property type="entry name" value="DHDPS"/>
    <property type="match status" value="1"/>
</dbReference>
<dbReference type="InterPro" id="IPR013785">
    <property type="entry name" value="Aldolase_TIM"/>
</dbReference>
<dbReference type="InterPro" id="IPR005263">
    <property type="entry name" value="DapA"/>
</dbReference>
<keyword evidence="8" id="KW-0457">Lysine biosynthesis</keyword>
<dbReference type="SUPFAM" id="SSF51569">
    <property type="entry name" value="Aldolase"/>
    <property type="match status" value="1"/>
</dbReference>
<dbReference type="GO" id="GO:0019877">
    <property type="term" value="P:diaminopimelate biosynthetic process"/>
    <property type="evidence" value="ECO:0007669"/>
    <property type="project" value="UniProtKB-KW"/>
</dbReference>
<sequence length="302" mass="32309">MTNPIDFHTVPFGHVITAMVTPFKTNGMVDILSAIQLAEHLVTHGSDGLVLCGTTGESPTLTSLEKQQLFKAVHRTVRGSAKLLFGTGSNSTVKTIENTQVAHQMGADGALIVTPYYNKPPQEGLEAHFQAIAKSTPDLPLMLYNIPSRTGCNLAPETVSRLMNLPNIVSFKAASNSIEEVSQLRQVCGQNLAIYSGDDVLTLPMLAVGAVGVVSVGSHLVGLQISAMIRAFSSGDNTVALALHERLLPLFKALFILTNPIPVKSALELSGWRVGDPRLPLVPMNKNMRKSISHVLDTLASV</sequence>
<dbReference type="GO" id="GO:0005829">
    <property type="term" value="C:cytosol"/>
    <property type="evidence" value="ECO:0007669"/>
    <property type="project" value="TreeGrafter"/>
</dbReference>
<feature type="active site" description="Proton donor/acceptor" evidence="13">
    <location>
        <position position="144"/>
    </location>
</feature>
<evidence type="ECO:0000256" key="5">
    <source>
        <dbReference type="ARBA" id="ARBA00022490"/>
    </source>
</evidence>
<dbReference type="CDD" id="cd00950">
    <property type="entry name" value="DHDPS"/>
    <property type="match status" value="1"/>
</dbReference>
<dbReference type="PANTHER" id="PTHR12128">
    <property type="entry name" value="DIHYDRODIPICOLINATE SYNTHASE"/>
    <property type="match status" value="1"/>
</dbReference>
<dbReference type="UniPathway" id="UPA00034">
    <property type="reaction ID" value="UER00017"/>
</dbReference>
<evidence type="ECO:0000256" key="12">
    <source>
        <dbReference type="PIRNR" id="PIRNR001365"/>
    </source>
</evidence>
<dbReference type="PIRSF" id="PIRSF001365">
    <property type="entry name" value="DHDPS"/>
    <property type="match status" value="1"/>
</dbReference>
<evidence type="ECO:0000256" key="1">
    <source>
        <dbReference type="ARBA" id="ARBA00003294"/>
    </source>
</evidence>
<dbReference type="Gene3D" id="3.20.20.70">
    <property type="entry name" value="Aldolase class I"/>
    <property type="match status" value="1"/>
</dbReference>
<dbReference type="NCBIfam" id="TIGR00674">
    <property type="entry name" value="dapA"/>
    <property type="match status" value="1"/>
</dbReference>
<comment type="function">
    <text evidence="1">Catalyzes the condensation of (S)-aspartate-beta-semialdehyde [(S)-ASA] and pyruvate to 4-hydroxy-tetrahydrodipicolinate (HTPA).</text>
</comment>
<feature type="active site" description="Schiff-base intermediate with substrate" evidence="13">
    <location>
        <position position="172"/>
    </location>
</feature>
<dbReference type="Proteomes" id="UP000503178">
    <property type="component" value="Chromatophore Pltd"/>
</dbReference>
<dbReference type="EMBL" id="KX897545">
    <property type="protein sequence ID" value="APP88222.1"/>
    <property type="molecule type" value="Genomic_DNA"/>
</dbReference>
<evidence type="ECO:0000256" key="10">
    <source>
        <dbReference type="ARBA" id="ARBA00023270"/>
    </source>
</evidence>
<evidence type="ECO:0000313" key="17">
    <source>
        <dbReference type="EMBL" id="BBL86203.1"/>
    </source>
</evidence>
<feature type="binding site" evidence="14">
    <location>
        <position position="214"/>
    </location>
    <ligand>
        <name>pyruvate</name>
        <dbReference type="ChEBI" id="CHEBI:15361"/>
    </ligand>
</feature>
<evidence type="ECO:0000256" key="6">
    <source>
        <dbReference type="ARBA" id="ARBA00022605"/>
    </source>
</evidence>
<protein>
    <recommendedName>
        <fullName evidence="4">4-hydroxy-tetrahydrodipicolinate synthase</fullName>
        <ecNumber evidence="4">4.3.3.7</ecNumber>
    </recommendedName>
</protein>
<feature type="binding site" evidence="14">
    <location>
        <position position="55"/>
    </location>
    <ligand>
        <name>pyruvate</name>
        <dbReference type="ChEBI" id="CHEBI:15361"/>
    </ligand>
</feature>
<reference evidence="17 18" key="2">
    <citation type="submission" date="2019-06" db="EMBL/GenBank/DDBJ databases">
        <title>A hidden player of endosymbiotic evolution: DNA virus triggered massive gene transfer.</title>
        <authorList>
            <person name="Matsuo M."/>
            <person name="Katahata A."/>
            <person name="Tachikawa M."/>
            <person name="Minakuchi Y."/>
            <person name="Noguchi H."/>
            <person name="Toyoda A."/>
            <person name="Fujiyama A."/>
            <person name="Suzuki Y."/>
            <person name="Satoh S."/>
            <person name="Nakayama T."/>
            <person name="Kamikawa R."/>
            <person name="Nomura M."/>
            <person name="Inagaki Y."/>
            <person name="Ishida K."/>
            <person name="Obokata J."/>
        </authorList>
    </citation>
    <scope>NUCLEOTIDE SEQUENCE [LARGE SCALE GENOMIC DNA]</scope>
    <source>
        <strain evidence="17 18">MYN1</strain>
    </source>
</reference>
<evidence type="ECO:0000313" key="18">
    <source>
        <dbReference type="Proteomes" id="UP000503178"/>
    </source>
</evidence>
<dbReference type="InterPro" id="IPR020624">
    <property type="entry name" value="Schiff_base-form_aldolases_CS"/>
</dbReference>
<comment type="catalytic activity">
    <reaction evidence="11">
        <text>L-aspartate 4-semialdehyde + pyruvate = (2S,4S)-4-hydroxy-2,3,4,5-tetrahydrodipicolinate + H2O + H(+)</text>
        <dbReference type="Rhea" id="RHEA:34171"/>
        <dbReference type="ChEBI" id="CHEBI:15361"/>
        <dbReference type="ChEBI" id="CHEBI:15377"/>
        <dbReference type="ChEBI" id="CHEBI:15378"/>
        <dbReference type="ChEBI" id="CHEBI:67139"/>
        <dbReference type="ChEBI" id="CHEBI:537519"/>
        <dbReference type="EC" id="4.3.3.7"/>
    </reaction>
</comment>
<keyword evidence="6" id="KW-0028">Amino-acid biosynthesis</keyword>
<dbReference type="EC" id="4.3.3.7" evidence="4"/>
<dbReference type="EMBL" id="KY124271">
    <property type="protein sequence ID" value="AQX44989.1"/>
    <property type="molecule type" value="Genomic_DNA"/>
</dbReference>